<proteinExistence type="predicted"/>
<dbReference type="KEGG" id="pms:KNP414_06321"/>
<dbReference type="HOGENOM" id="CLU_3101706_0_0_9"/>
<dbReference type="AlphaFoldDB" id="F8FLS6"/>
<gene>
    <name evidence="1" type="ordered locus">KNP414_06321</name>
</gene>
<dbReference type="EMBL" id="CP002869">
    <property type="protein sequence ID" value="AEI44842.1"/>
    <property type="molecule type" value="Genomic_DNA"/>
</dbReference>
<dbReference type="Proteomes" id="UP000006620">
    <property type="component" value="Chromosome"/>
</dbReference>
<sequence length="51" mass="5752">MSKNRTVRIAGYRFMMQTPSGAGSRAWGRQRENGPAVKKAPLVYEIQEGLR</sequence>
<organism evidence="1 2">
    <name type="scientific">Paenibacillus mucilaginosus (strain KNP414)</name>
    <dbReference type="NCBI Taxonomy" id="1036673"/>
    <lineage>
        <taxon>Bacteria</taxon>
        <taxon>Bacillati</taxon>
        <taxon>Bacillota</taxon>
        <taxon>Bacilli</taxon>
        <taxon>Bacillales</taxon>
        <taxon>Paenibacillaceae</taxon>
        <taxon>Paenibacillus</taxon>
    </lineage>
</organism>
<name>F8FLS6_PAEMK</name>
<accession>F8FLS6</accession>
<evidence type="ECO:0000313" key="2">
    <source>
        <dbReference type="Proteomes" id="UP000006620"/>
    </source>
</evidence>
<dbReference type="PATRIC" id="fig|1036673.3.peg.5881"/>
<protein>
    <submittedName>
        <fullName evidence="1">Uncharacterized protein</fullName>
    </submittedName>
</protein>
<evidence type="ECO:0000313" key="1">
    <source>
        <dbReference type="EMBL" id="AEI44842.1"/>
    </source>
</evidence>
<reference evidence="1 2" key="2">
    <citation type="journal article" date="2013" name="Genome Announc.">
        <title>Genome Sequence of Growth-Improving Paenibacillus mucilaginosus Strain KNP414.</title>
        <authorList>
            <person name="Lu J.J."/>
            <person name="Wang J.F."/>
            <person name="Hu X.F."/>
        </authorList>
    </citation>
    <scope>NUCLEOTIDE SEQUENCE [LARGE SCALE GENOMIC DNA]</scope>
    <source>
        <strain evidence="1 2">KNP414</strain>
    </source>
</reference>
<reference evidence="2" key="1">
    <citation type="submission" date="2011-06" db="EMBL/GenBank/DDBJ databases">
        <title>Complete genome sequence of Paenibacillus mucilaginosus KNP414.</title>
        <authorList>
            <person name="Wang J."/>
            <person name="Hu S."/>
            <person name="Hu X."/>
            <person name="Zhang B."/>
            <person name="Dong D."/>
            <person name="Zhang S."/>
            <person name="Zhao K."/>
            <person name="Wu D."/>
        </authorList>
    </citation>
    <scope>NUCLEOTIDE SEQUENCE [LARGE SCALE GENOMIC DNA]</scope>
    <source>
        <strain evidence="2">KNP414</strain>
    </source>
</reference>